<dbReference type="InterPro" id="IPR006483">
    <property type="entry name" value="CRISPR-assoc_Cas3_HD"/>
</dbReference>
<feature type="region of interest" description="Disordered" evidence="10">
    <location>
        <begin position="864"/>
        <end position="888"/>
    </location>
</feature>
<dbReference type="AlphaFoldDB" id="A0A2P8VS53"/>
<keyword evidence="9" id="KW-0051">Antiviral defense</keyword>
<dbReference type="EMBL" id="PYEP01000001">
    <property type="protein sequence ID" value="PSN09908.1"/>
    <property type="molecule type" value="Genomic_DNA"/>
</dbReference>
<dbReference type="OrthoDB" id="9810236at2"/>
<dbReference type="PANTHER" id="PTHR47963">
    <property type="entry name" value="DEAD-BOX ATP-DEPENDENT RNA HELICASE 47, MITOCHONDRIAL"/>
    <property type="match status" value="1"/>
</dbReference>
<keyword evidence="13" id="KW-0255">Endonuclease</keyword>
<evidence type="ECO:0000259" key="11">
    <source>
        <dbReference type="PROSITE" id="PS51192"/>
    </source>
</evidence>
<name>A0A2P8VS53_9ENTR</name>
<feature type="domain" description="HD Cas3-type" evidence="12">
    <location>
        <begin position="17"/>
        <end position="215"/>
    </location>
</feature>
<dbReference type="NCBIfam" id="TIGR01587">
    <property type="entry name" value="cas3_core"/>
    <property type="match status" value="1"/>
</dbReference>
<dbReference type="GO" id="GO:0004519">
    <property type="term" value="F:endonuclease activity"/>
    <property type="evidence" value="ECO:0007669"/>
    <property type="project" value="UniProtKB-KW"/>
</dbReference>
<evidence type="ECO:0000259" key="12">
    <source>
        <dbReference type="PROSITE" id="PS51643"/>
    </source>
</evidence>
<protein>
    <submittedName>
        <fullName evidence="13">CRISPR-associated helicase/endonuclease Cas3</fullName>
    </submittedName>
</protein>
<gene>
    <name evidence="13" type="ORF">C7G83_00730</name>
</gene>
<keyword evidence="8" id="KW-0067">ATP-binding</keyword>
<evidence type="ECO:0000256" key="7">
    <source>
        <dbReference type="ARBA" id="ARBA00022806"/>
    </source>
</evidence>
<evidence type="ECO:0000256" key="1">
    <source>
        <dbReference type="ARBA" id="ARBA00006847"/>
    </source>
</evidence>
<evidence type="ECO:0000256" key="8">
    <source>
        <dbReference type="ARBA" id="ARBA00022840"/>
    </source>
</evidence>
<dbReference type="PROSITE" id="PS51643">
    <property type="entry name" value="HD_CAS3"/>
    <property type="match status" value="1"/>
</dbReference>
<dbReference type="GO" id="GO:0051607">
    <property type="term" value="P:defense response to virus"/>
    <property type="evidence" value="ECO:0007669"/>
    <property type="project" value="UniProtKB-KW"/>
</dbReference>
<keyword evidence="4" id="KW-0479">Metal-binding</keyword>
<keyword evidence="3" id="KW-0540">Nuclease</keyword>
<dbReference type="InterPro" id="IPR006474">
    <property type="entry name" value="Helicase_Cas3_CRISPR-ass_core"/>
</dbReference>
<evidence type="ECO:0000256" key="4">
    <source>
        <dbReference type="ARBA" id="ARBA00022723"/>
    </source>
</evidence>
<dbReference type="CDD" id="cd09641">
    <property type="entry name" value="Cas3''_I"/>
    <property type="match status" value="1"/>
</dbReference>
<dbReference type="GO" id="GO:0046872">
    <property type="term" value="F:metal ion binding"/>
    <property type="evidence" value="ECO:0007669"/>
    <property type="project" value="UniProtKB-KW"/>
</dbReference>
<evidence type="ECO:0000256" key="10">
    <source>
        <dbReference type="SAM" id="MobiDB-lite"/>
    </source>
</evidence>
<dbReference type="Gene3D" id="3.40.50.300">
    <property type="entry name" value="P-loop containing nucleotide triphosphate hydrolases"/>
    <property type="match status" value="2"/>
</dbReference>
<dbReference type="InterPro" id="IPR038257">
    <property type="entry name" value="CRISPR-assoc_Cas3_HD_sf"/>
</dbReference>
<comment type="similarity">
    <text evidence="1">In the N-terminal section; belongs to the CRISPR-associated nuclease Cas3-HD family.</text>
</comment>
<evidence type="ECO:0000313" key="13">
    <source>
        <dbReference type="EMBL" id="PSN09908.1"/>
    </source>
</evidence>
<sequence length="888" mass="97672">MEMYHYWGKTARGAAHQGDAYHLLCWHALDVAACGYKMVEHNLFHAADCFAALGIDDRERAGQFFAWLLLWHDIGKFSRLFQQLFTHPDLGTAPRDVRSSGHHHTATGKWIWKNHLRDRVVVQVTSPLPTRKVARLLDAWLAISLGHHGTPAASQVCANDFLPEDINAACAYADEIGTLFPAISLPADWAKSAWQAVFQPLSWLLSGVTVMADWLGSNNRYFPMVSAPGSFSGYWQRALVQAEQAIHAIPAPSQVAPFSGIQTLFPFIEHPTPLQQLASTLTITASGPQLFILEDVTGAGKTEAALVLAHRLMAQGKGQGMYIGLPTMATANAMYSRMYQTWARLYQPDARPSLMLAHSARALSELFSRSVWDPAAEMNESGDEVPAAQGCAAWFADSRKKALLAEVGVGTLDQALMAVLPFRHQNVRLLGLNQKILLADEIHAYDAYTSHLLEALIAAQAASGNTTILLSATLSQAQRNRFAAAFSRGTAQSLPPPVIGLHDYPWLTHLTSTTALGYPVSTRPQVQRRVAVRWLESEEACLAVIRDAVSRGECVAWIRNSVDDAAASYRQLCAALPDAAILLFHSRFAFQDRLEIEQHTLDWFGKAGEGQRAGKVLVATQVVEQSLDLDFDVLISDIAPVDLLIQRAGRLQRHVRDAHGHVKTDGQDERPSPVLHILAPVWCDVPTGDWLSTPMRNTSRVYSDHTTLWLTQRVLRQQGEIRMPESARLLIEAVYGEDRDVPEALQAASDRAEGAFYSARALAGNSEIGLTTAYGADGSCEGWNDAQSTRLGEASEAIWLAYRRDGEVVPYADGDHAWEMSALRVRASWWQKHASQFTCLEGDALDAWRRARRQTSGQVIILPEDPVNGGYSPRTGLLGPGGSNEAEQ</sequence>
<keyword evidence="14" id="KW-1185">Reference proteome</keyword>
<accession>A0A2P8VS53</accession>
<evidence type="ECO:0000256" key="2">
    <source>
        <dbReference type="ARBA" id="ARBA00009046"/>
    </source>
</evidence>
<dbReference type="Pfam" id="PF22590">
    <property type="entry name" value="Cas3-like_C_2"/>
    <property type="match status" value="1"/>
</dbReference>
<feature type="domain" description="Helicase ATP-binding" evidence="11">
    <location>
        <begin position="282"/>
        <end position="492"/>
    </location>
</feature>
<organism evidence="13 14">
    <name type="scientific">Siccibacter turicensis</name>
    <dbReference type="NCBI Taxonomy" id="357233"/>
    <lineage>
        <taxon>Bacteria</taxon>
        <taxon>Pseudomonadati</taxon>
        <taxon>Pseudomonadota</taxon>
        <taxon>Gammaproteobacteria</taxon>
        <taxon>Enterobacterales</taxon>
        <taxon>Enterobacteriaceae</taxon>
        <taxon>Siccibacter</taxon>
    </lineage>
</organism>
<proteinExistence type="inferred from homology"/>
<dbReference type="InterPro" id="IPR054712">
    <property type="entry name" value="Cas3-like_dom"/>
</dbReference>
<dbReference type="Proteomes" id="UP000240212">
    <property type="component" value="Unassembled WGS sequence"/>
</dbReference>
<keyword evidence="7" id="KW-0347">Helicase</keyword>
<dbReference type="Gene3D" id="1.10.3210.30">
    <property type="match status" value="1"/>
</dbReference>
<comment type="caution">
    <text evidence="13">The sequence shown here is derived from an EMBL/GenBank/DDBJ whole genome shotgun (WGS) entry which is preliminary data.</text>
</comment>
<evidence type="ECO:0000256" key="9">
    <source>
        <dbReference type="ARBA" id="ARBA00023118"/>
    </source>
</evidence>
<evidence type="ECO:0000256" key="3">
    <source>
        <dbReference type="ARBA" id="ARBA00022722"/>
    </source>
</evidence>
<keyword evidence="6" id="KW-0378">Hydrolase</keyword>
<dbReference type="GO" id="GO:0003723">
    <property type="term" value="F:RNA binding"/>
    <property type="evidence" value="ECO:0007669"/>
    <property type="project" value="TreeGrafter"/>
</dbReference>
<dbReference type="NCBIfam" id="TIGR01596">
    <property type="entry name" value="cas3_HD"/>
    <property type="match status" value="1"/>
</dbReference>
<reference evidence="13 14" key="1">
    <citation type="submission" date="2018-03" db="EMBL/GenBank/DDBJ databases">
        <title>Draft genome sequence of the first documented clinical Siccibacter turicensis isolate in Austria.</title>
        <authorList>
            <person name="Lepuschitz S."/>
            <person name="Pekard-Amenitsch S."/>
            <person name="Haunold R."/>
            <person name="Schill S."/>
            <person name="Mach R."/>
            <person name="Allerberger F."/>
            <person name="Ruppitsch W."/>
            <person name="Forsythe S.J."/>
        </authorList>
    </citation>
    <scope>NUCLEOTIDE SEQUENCE [LARGE SCALE GENOMIC DNA]</scope>
    <source>
        <strain evidence="13 14">6100069499-17</strain>
    </source>
</reference>
<dbReference type="GO" id="GO:0005524">
    <property type="term" value="F:ATP binding"/>
    <property type="evidence" value="ECO:0007669"/>
    <property type="project" value="UniProtKB-KW"/>
</dbReference>
<dbReference type="InterPro" id="IPR050547">
    <property type="entry name" value="DEAD_box_RNA_helicases"/>
</dbReference>
<dbReference type="PANTHER" id="PTHR47963:SF9">
    <property type="entry name" value="CRISPR-ASSOCIATED ENDONUCLEASE_HELICASE CAS3"/>
    <property type="match status" value="1"/>
</dbReference>
<dbReference type="Pfam" id="PF18019">
    <property type="entry name" value="Cas3_HD"/>
    <property type="match status" value="1"/>
</dbReference>
<dbReference type="GO" id="GO:0016787">
    <property type="term" value="F:hydrolase activity"/>
    <property type="evidence" value="ECO:0007669"/>
    <property type="project" value="UniProtKB-KW"/>
</dbReference>
<dbReference type="InterPro" id="IPR027417">
    <property type="entry name" value="P-loop_NTPase"/>
</dbReference>
<dbReference type="PROSITE" id="PS51192">
    <property type="entry name" value="HELICASE_ATP_BIND_1"/>
    <property type="match status" value="1"/>
</dbReference>
<keyword evidence="5" id="KW-0547">Nucleotide-binding</keyword>
<dbReference type="InterPro" id="IPR014001">
    <property type="entry name" value="Helicase_ATP-bd"/>
</dbReference>
<evidence type="ECO:0000313" key="14">
    <source>
        <dbReference type="Proteomes" id="UP000240212"/>
    </source>
</evidence>
<evidence type="ECO:0000256" key="6">
    <source>
        <dbReference type="ARBA" id="ARBA00022801"/>
    </source>
</evidence>
<comment type="similarity">
    <text evidence="2">In the central section; belongs to the CRISPR-associated helicase Cas3 family.</text>
</comment>
<evidence type="ECO:0000256" key="5">
    <source>
        <dbReference type="ARBA" id="ARBA00022741"/>
    </source>
</evidence>
<dbReference type="SUPFAM" id="SSF52540">
    <property type="entry name" value="P-loop containing nucleoside triphosphate hydrolases"/>
    <property type="match status" value="1"/>
</dbReference>
<dbReference type="GO" id="GO:0003724">
    <property type="term" value="F:RNA helicase activity"/>
    <property type="evidence" value="ECO:0007669"/>
    <property type="project" value="TreeGrafter"/>
</dbReference>